<dbReference type="AlphaFoldDB" id="A0A975Y5H3"/>
<dbReference type="KEGG" id="rsin:B6N60_02945"/>
<reference evidence="1" key="1">
    <citation type="submission" date="2017-04" db="EMBL/GenBank/DDBJ databases">
        <title>Genome deletions in a multicellular cyanobacterial endosymbiont for morphological adaptation in marine diatoms.</title>
        <authorList>
            <person name="Wang Y."/>
            <person name="Gao H."/>
            <person name="Li R."/>
            <person name="Xu X."/>
        </authorList>
    </citation>
    <scope>NUCLEOTIDE SEQUENCE</scope>
    <source>
        <strain evidence="1">FACHB 800</strain>
    </source>
</reference>
<evidence type="ECO:0000313" key="2">
    <source>
        <dbReference type="Proteomes" id="UP000683511"/>
    </source>
</evidence>
<evidence type="ECO:0000313" key="1">
    <source>
        <dbReference type="EMBL" id="QXE24241.1"/>
    </source>
</evidence>
<accession>A0A975Y5H3</accession>
<dbReference type="EMBL" id="CP021056">
    <property type="protein sequence ID" value="QXE24241.1"/>
    <property type="molecule type" value="Genomic_DNA"/>
</dbReference>
<keyword evidence="2" id="KW-1185">Reference proteome</keyword>
<proteinExistence type="predicted"/>
<protein>
    <submittedName>
        <fullName evidence="1">Uncharacterized protein</fullName>
    </submittedName>
</protein>
<gene>
    <name evidence="1" type="ORF">B6N60_02945</name>
</gene>
<organism evidence="1 2">
    <name type="scientific">Richelia sinica FACHB-800</name>
    <dbReference type="NCBI Taxonomy" id="1357546"/>
    <lineage>
        <taxon>Bacteria</taxon>
        <taxon>Bacillati</taxon>
        <taxon>Cyanobacteriota</taxon>
        <taxon>Cyanophyceae</taxon>
        <taxon>Nostocales</taxon>
        <taxon>Nostocaceae</taxon>
        <taxon>Richelia</taxon>
    </lineage>
</organism>
<name>A0A975Y5H3_9NOST</name>
<dbReference type="Proteomes" id="UP000683511">
    <property type="component" value="Chromosome"/>
</dbReference>
<sequence>MTGDREQGTGNREQGTVFIFVSCFPISPVFVTIP</sequence>